<dbReference type="Proteomes" id="UP000757900">
    <property type="component" value="Unassembled WGS sequence"/>
</dbReference>
<dbReference type="PANTHER" id="PTHR34297:SF1">
    <property type="entry name" value="ASP23_GLS24 FAMILY ENVELOPE STRESS RESPONSE PROTEIN"/>
    <property type="match status" value="1"/>
</dbReference>
<organism evidence="2 3">
    <name type="scientific">Abiotrophia defectiva</name>
    <name type="common">Streptococcus defectivus</name>
    <dbReference type="NCBI Taxonomy" id="46125"/>
    <lineage>
        <taxon>Bacteria</taxon>
        <taxon>Bacillati</taxon>
        <taxon>Bacillota</taxon>
        <taxon>Bacilli</taxon>
        <taxon>Lactobacillales</taxon>
        <taxon>Aerococcaceae</taxon>
        <taxon>Abiotrophia</taxon>
    </lineage>
</organism>
<dbReference type="EMBL" id="JABZFV010000070">
    <property type="protein sequence ID" value="MBF0934807.1"/>
    <property type="molecule type" value="Genomic_DNA"/>
</dbReference>
<dbReference type="GeneID" id="84816477"/>
<dbReference type="Pfam" id="PF03780">
    <property type="entry name" value="Asp23"/>
    <property type="match status" value="1"/>
</dbReference>
<protein>
    <submittedName>
        <fullName evidence="2">Asp23/Gls24 family envelope stress response protein</fullName>
    </submittedName>
</protein>
<dbReference type="InterPro" id="IPR005531">
    <property type="entry name" value="Asp23"/>
</dbReference>
<evidence type="ECO:0000313" key="3">
    <source>
        <dbReference type="Proteomes" id="UP000757900"/>
    </source>
</evidence>
<evidence type="ECO:0000256" key="1">
    <source>
        <dbReference type="ARBA" id="ARBA00005721"/>
    </source>
</evidence>
<evidence type="ECO:0000313" key="2">
    <source>
        <dbReference type="EMBL" id="MBF0934807.1"/>
    </source>
</evidence>
<reference evidence="2" key="1">
    <citation type="submission" date="2020-04" db="EMBL/GenBank/DDBJ databases">
        <title>Deep metagenomics examines the oral microbiome during advanced dental caries in children, revealing novel taxa and co-occurrences with host molecules.</title>
        <authorList>
            <person name="Baker J.L."/>
            <person name="Morton J.T."/>
            <person name="Dinis M."/>
            <person name="Alvarez R."/>
            <person name="Tran N.C."/>
            <person name="Knight R."/>
            <person name="Edlund A."/>
        </authorList>
    </citation>
    <scope>NUCLEOTIDE SEQUENCE</scope>
    <source>
        <strain evidence="2">JCVI_23_bin.16</strain>
    </source>
</reference>
<name>A0A929QTS7_ABIDE</name>
<accession>A0A929QTS7</accession>
<comment type="similarity">
    <text evidence="1">Belongs to the asp23 family.</text>
</comment>
<dbReference type="PANTHER" id="PTHR34297">
    <property type="entry name" value="HYPOTHETICAL CYTOSOLIC PROTEIN-RELATED"/>
    <property type="match status" value="1"/>
</dbReference>
<proteinExistence type="inferred from homology"/>
<gene>
    <name evidence="2" type="ORF">HXK00_04070</name>
</gene>
<dbReference type="AlphaFoldDB" id="A0A929QTS7"/>
<dbReference type="RefSeq" id="WP_023390970.1">
    <property type="nucleotide sequence ID" value="NZ_CAJPUI010000001.1"/>
</dbReference>
<comment type="caution">
    <text evidence="2">The sequence shown here is derived from an EMBL/GenBank/DDBJ whole genome shotgun (WGS) entry which is preliminary data.</text>
</comment>
<sequence length="139" mass="15413">MTQENSHFEPQTVAPLGEINITTGVLEAIAAKAVSEVEGVYQLHKSFQTEVGGFFGMNPDRVGARVRRDDSEIAIDVKIDLKYGYSVPEVAMKVQQKVKEQIFFMTDLVVQEVNVHVASIQTEASQAVDYLHLDETDGE</sequence>